<protein>
    <recommendedName>
        <fullName evidence="3">Thioredoxin domain-containing protein</fullName>
    </recommendedName>
</protein>
<evidence type="ECO:0000256" key="1">
    <source>
        <dbReference type="SAM" id="MobiDB-lite"/>
    </source>
</evidence>
<feature type="domain" description="Thioredoxin" evidence="3">
    <location>
        <begin position="148"/>
        <end position="258"/>
    </location>
</feature>
<keyword evidence="5" id="KW-1185">Reference proteome</keyword>
<evidence type="ECO:0000259" key="3">
    <source>
        <dbReference type="PROSITE" id="PS51352"/>
    </source>
</evidence>
<accession>A0ABD2WPA3</accession>
<dbReference type="Proteomes" id="UP001627154">
    <property type="component" value="Unassembled WGS sequence"/>
</dbReference>
<dbReference type="PROSITE" id="PS51352">
    <property type="entry name" value="THIOREDOXIN_2"/>
    <property type="match status" value="1"/>
</dbReference>
<dbReference type="EMBL" id="JBJJXI010000092">
    <property type="protein sequence ID" value="KAL3394436.1"/>
    <property type="molecule type" value="Genomic_DNA"/>
</dbReference>
<feature type="region of interest" description="Disordered" evidence="1">
    <location>
        <begin position="34"/>
        <end position="55"/>
    </location>
</feature>
<dbReference type="AlphaFoldDB" id="A0ABD2WPA3"/>
<proteinExistence type="predicted"/>
<evidence type="ECO:0000313" key="5">
    <source>
        <dbReference type="Proteomes" id="UP001627154"/>
    </source>
</evidence>
<dbReference type="InterPro" id="IPR013766">
    <property type="entry name" value="Thioredoxin_domain"/>
</dbReference>
<name>A0ABD2WPA3_9HYME</name>
<dbReference type="PANTHER" id="PTHR14684">
    <property type="entry name" value="THIOREDOXIN DOMAIN-CONTAINING PROTEIN 15"/>
    <property type="match status" value="1"/>
</dbReference>
<gene>
    <name evidence="4" type="ORF">TKK_011444</name>
</gene>
<evidence type="ECO:0000256" key="2">
    <source>
        <dbReference type="SAM" id="SignalP"/>
    </source>
</evidence>
<evidence type="ECO:0000313" key="4">
    <source>
        <dbReference type="EMBL" id="KAL3394436.1"/>
    </source>
</evidence>
<comment type="caution">
    <text evidence="4">The sequence shown here is derived from an EMBL/GenBank/DDBJ whole genome shotgun (WGS) entry which is preliminary data.</text>
</comment>
<keyword evidence="2" id="KW-0732">Signal</keyword>
<dbReference type="SUPFAM" id="SSF52833">
    <property type="entry name" value="Thioredoxin-like"/>
    <property type="match status" value="1"/>
</dbReference>
<dbReference type="PANTHER" id="PTHR14684:SF2">
    <property type="entry name" value="THIOREDOXIN DOMAIN-CONTAINING PROTEIN 15"/>
    <property type="match status" value="1"/>
</dbReference>
<dbReference type="InterPro" id="IPR036249">
    <property type="entry name" value="Thioredoxin-like_sf"/>
</dbReference>
<reference evidence="4 5" key="1">
    <citation type="journal article" date="2024" name="bioRxiv">
        <title>A reference genome for Trichogramma kaykai: A tiny desert-dwelling parasitoid wasp with competing sex-ratio distorters.</title>
        <authorList>
            <person name="Culotta J."/>
            <person name="Lindsey A.R."/>
        </authorList>
    </citation>
    <scope>NUCLEOTIDE SEQUENCE [LARGE SCALE GENOMIC DNA]</scope>
    <source>
        <strain evidence="4 5">KSX58</strain>
    </source>
</reference>
<feature type="chain" id="PRO_5044834627" description="Thioredoxin domain-containing protein" evidence="2">
    <location>
        <begin position="25"/>
        <end position="331"/>
    </location>
</feature>
<dbReference type="InterPro" id="IPR042418">
    <property type="entry name" value="TXNDC15"/>
</dbReference>
<dbReference type="Gene3D" id="3.40.30.10">
    <property type="entry name" value="Glutaredoxin"/>
    <property type="match status" value="1"/>
</dbReference>
<sequence>MHILSKKIYIVTTILVLHLTLSFGEQKTSVNVDENIPNTGKGVDEDNAVNSIDDGTKATENVGKLDILLEENDLPVEEDSEYSDEKNTESSVPFTEFLGFLESSSKTSVEKSNVTIIDPNAVNLTKVNCVTDNSYGPVEIVNYTRFLELLIESGPSNKTRNNKEEKALPGKCLLVFFYAPWCVFSSHAAPHFNAISRFYPHLKTVAIDAIKHQQYNTQYGIVGVPTLMLLHNSKPVAKFNLTEYTLATFSTFISTSTNLQPNESLYVTSADFSGPLSSTVSTDTDYCLVLSCVFIVACIIYYTMQSQWWRQFIEQVQHTWRESNAQHEHVE</sequence>
<organism evidence="4 5">
    <name type="scientific">Trichogramma kaykai</name>
    <dbReference type="NCBI Taxonomy" id="54128"/>
    <lineage>
        <taxon>Eukaryota</taxon>
        <taxon>Metazoa</taxon>
        <taxon>Ecdysozoa</taxon>
        <taxon>Arthropoda</taxon>
        <taxon>Hexapoda</taxon>
        <taxon>Insecta</taxon>
        <taxon>Pterygota</taxon>
        <taxon>Neoptera</taxon>
        <taxon>Endopterygota</taxon>
        <taxon>Hymenoptera</taxon>
        <taxon>Apocrita</taxon>
        <taxon>Proctotrupomorpha</taxon>
        <taxon>Chalcidoidea</taxon>
        <taxon>Trichogrammatidae</taxon>
        <taxon>Trichogramma</taxon>
    </lineage>
</organism>
<dbReference type="Pfam" id="PF00085">
    <property type="entry name" value="Thioredoxin"/>
    <property type="match status" value="1"/>
</dbReference>
<feature type="signal peptide" evidence="2">
    <location>
        <begin position="1"/>
        <end position="24"/>
    </location>
</feature>